<reference evidence="1" key="1">
    <citation type="submission" date="2023-05" db="EMBL/GenBank/DDBJ databases">
        <authorList>
            <person name="Du J."/>
        </authorList>
    </citation>
    <scope>NUCLEOTIDE SEQUENCE</scope>
    <source>
        <strain evidence="1">UMB1064</strain>
    </source>
</reference>
<dbReference type="AlphaFoldDB" id="A0AAW9SI61"/>
<protein>
    <submittedName>
        <fullName evidence="1">DUF2744 domain-containing protein</fullName>
    </submittedName>
</protein>
<dbReference type="RefSeq" id="WP_347658409.1">
    <property type="nucleotide sequence ID" value="NZ_JASOOY020000015.1"/>
</dbReference>
<dbReference type="InterPro" id="IPR021226">
    <property type="entry name" value="Phage_gene29"/>
</dbReference>
<proteinExistence type="predicted"/>
<evidence type="ECO:0000313" key="2">
    <source>
        <dbReference type="Proteomes" id="UP001223646"/>
    </source>
</evidence>
<reference evidence="1" key="2">
    <citation type="submission" date="2024-05" db="EMBL/GenBank/DDBJ databases">
        <authorList>
            <person name="Wolfe A."/>
        </authorList>
    </citation>
    <scope>NUCLEOTIDE SEQUENCE</scope>
    <source>
        <strain evidence="1">UMB1064</strain>
    </source>
</reference>
<sequence length="123" mass="14186">MSIPTQDNCDLDNPREMFLWMLVNVSNSQVPLLFPRKVLEDISEQIYRCGGRLHLDEQQIYYKPPKPPEDGSVWDSLGGEWVEAEQPGVRPEGMEPTRVQAMLDVLDDQAKQEIKAELERRGF</sequence>
<evidence type="ECO:0000313" key="1">
    <source>
        <dbReference type="EMBL" id="MEO3716897.1"/>
    </source>
</evidence>
<comment type="caution">
    <text evidence="1">The sequence shown here is derived from an EMBL/GenBank/DDBJ whole genome shotgun (WGS) entry which is preliminary data.</text>
</comment>
<gene>
    <name evidence="1" type="ORF">QP460_004760</name>
</gene>
<accession>A0AAW9SI61</accession>
<organism evidence="1 2">
    <name type="scientific">Corynebacterium amycolatum</name>
    <dbReference type="NCBI Taxonomy" id="43765"/>
    <lineage>
        <taxon>Bacteria</taxon>
        <taxon>Bacillati</taxon>
        <taxon>Actinomycetota</taxon>
        <taxon>Actinomycetes</taxon>
        <taxon>Mycobacteriales</taxon>
        <taxon>Corynebacteriaceae</taxon>
        <taxon>Corynebacterium</taxon>
    </lineage>
</organism>
<dbReference type="Proteomes" id="UP001223646">
    <property type="component" value="Unassembled WGS sequence"/>
</dbReference>
<dbReference type="EMBL" id="JASOOY020000015">
    <property type="protein sequence ID" value="MEO3716897.1"/>
    <property type="molecule type" value="Genomic_DNA"/>
</dbReference>
<dbReference type="Pfam" id="PF10910">
    <property type="entry name" value="Phage_gene29"/>
    <property type="match status" value="1"/>
</dbReference>
<name>A0AAW9SI61_CORAY</name>